<proteinExistence type="predicted"/>
<sequence length="59" mass="6936">MFCNIDEELAESSLLIPIEPFKTKHHEIEMATSSKHNWKSRIPSPILKNYKRHALTFIN</sequence>
<dbReference type="AlphaFoldDB" id="A0A2P2PCP3"/>
<reference evidence="1" key="1">
    <citation type="submission" date="2018-02" db="EMBL/GenBank/DDBJ databases">
        <title>Rhizophora mucronata_Transcriptome.</title>
        <authorList>
            <person name="Meera S.P."/>
            <person name="Sreeshan A."/>
            <person name="Augustine A."/>
        </authorList>
    </citation>
    <scope>NUCLEOTIDE SEQUENCE</scope>
    <source>
        <tissue evidence="1">Leaf</tissue>
    </source>
</reference>
<name>A0A2P2PCP3_RHIMU</name>
<evidence type="ECO:0000313" key="1">
    <source>
        <dbReference type="EMBL" id="MBX52518.1"/>
    </source>
</evidence>
<protein>
    <submittedName>
        <fullName evidence="1">Uncharacterized protein</fullName>
    </submittedName>
</protein>
<accession>A0A2P2PCP3</accession>
<dbReference type="EMBL" id="GGEC01072034">
    <property type="protein sequence ID" value="MBX52518.1"/>
    <property type="molecule type" value="Transcribed_RNA"/>
</dbReference>
<organism evidence="1">
    <name type="scientific">Rhizophora mucronata</name>
    <name type="common">Asiatic mangrove</name>
    <dbReference type="NCBI Taxonomy" id="61149"/>
    <lineage>
        <taxon>Eukaryota</taxon>
        <taxon>Viridiplantae</taxon>
        <taxon>Streptophyta</taxon>
        <taxon>Embryophyta</taxon>
        <taxon>Tracheophyta</taxon>
        <taxon>Spermatophyta</taxon>
        <taxon>Magnoliopsida</taxon>
        <taxon>eudicotyledons</taxon>
        <taxon>Gunneridae</taxon>
        <taxon>Pentapetalae</taxon>
        <taxon>rosids</taxon>
        <taxon>fabids</taxon>
        <taxon>Malpighiales</taxon>
        <taxon>Rhizophoraceae</taxon>
        <taxon>Rhizophora</taxon>
    </lineage>
</organism>